<keyword evidence="1" id="KW-0472">Membrane</keyword>
<evidence type="ECO:0000313" key="2">
    <source>
        <dbReference type="EMBL" id="CAK0785321.1"/>
    </source>
</evidence>
<evidence type="ECO:0000313" key="3">
    <source>
        <dbReference type="Proteomes" id="UP001314263"/>
    </source>
</evidence>
<evidence type="ECO:0008006" key="4">
    <source>
        <dbReference type="Google" id="ProtNLM"/>
    </source>
</evidence>
<protein>
    <recommendedName>
        <fullName evidence="4">Sulfotransferase</fullName>
    </recommendedName>
</protein>
<dbReference type="EMBL" id="CAUYUE010000012">
    <property type="protein sequence ID" value="CAK0785321.1"/>
    <property type="molecule type" value="Genomic_DNA"/>
</dbReference>
<evidence type="ECO:0000256" key="1">
    <source>
        <dbReference type="SAM" id="Phobius"/>
    </source>
</evidence>
<feature type="transmembrane region" description="Helical" evidence="1">
    <location>
        <begin position="28"/>
        <end position="47"/>
    </location>
</feature>
<name>A0AAV1IEU9_9CHLO</name>
<reference evidence="2 3" key="1">
    <citation type="submission" date="2023-10" db="EMBL/GenBank/DDBJ databases">
        <authorList>
            <person name="Maclean D."/>
            <person name="Macfadyen A."/>
        </authorList>
    </citation>
    <scope>NUCLEOTIDE SEQUENCE [LARGE SCALE GENOMIC DNA]</scope>
</reference>
<accession>A0AAV1IEU9</accession>
<sequence>MLGSMTSQRKLLRAFRGGLGGREWQETVLVVGIMCMGLLLLSTFLLYSISQQQDRGKAFLRGRAAWTPPQPGWHMGEHLWAAHTPVVGQVTLRGHRGADEGLSAADGLENAIQYMKQEVDDAQRIAQMMAALAGETRQVLNAVRPKIRKFCMLSERNTGSNWVAALLKVNFELEYTTSACPHKHDLGLSVPNEFIVLPPDTMVVAVFRNAFDWMASMSRHPWHATNHCNTTFLEFMQREWSPGKLAGRPNWRHAAPWCPKYDTNHSTQPTIYERMGGAHARNILELRSWKAQRALELCQTRQQSICVRHEDVVDNTTTWLMDFQEQFGLATKPGFPIEVVDYKGVQGLKKYIPYSEYNTMRFGDGRSAYWSAVTMRHLQRHLDLPLETSLGYFYSDMFNRWLLDEEEARVLQMPGAIHWGFEDRNLTGSDLVTQDNSTRELIDGGPALQRPGQDFSQGSTQNSAVVIVEA</sequence>
<dbReference type="AlphaFoldDB" id="A0AAV1IEU9"/>
<dbReference type="SUPFAM" id="SSF52540">
    <property type="entry name" value="P-loop containing nucleoside triphosphate hydrolases"/>
    <property type="match status" value="1"/>
</dbReference>
<dbReference type="Proteomes" id="UP001314263">
    <property type="component" value="Unassembled WGS sequence"/>
</dbReference>
<keyword evidence="1" id="KW-1133">Transmembrane helix</keyword>
<proteinExistence type="predicted"/>
<comment type="caution">
    <text evidence="2">The sequence shown here is derived from an EMBL/GenBank/DDBJ whole genome shotgun (WGS) entry which is preliminary data.</text>
</comment>
<organism evidence="2 3">
    <name type="scientific">Coccomyxa viridis</name>
    <dbReference type="NCBI Taxonomy" id="1274662"/>
    <lineage>
        <taxon>Eukaryota</taxon>
        <taxon>Viridiplantae</taxon>
        <taxon>Chlorophyta</taxon>
        <taxon>core chlorophytes</taxon>
        <taxon>Trebouxiophyceae</taxon>
        <taxon>Trebouxiophyceae incertae sedis</taxon>
        <taxon>Coccomyxaceae</taxon>
        <taxon>Coccomyxa</taxon>
    </lineage>
</organism>
<gene>
    <name evidence="2" type="ORF">CVIRNUC_008528</name>
</gene>
<keyword evidence="1" id="KW-0812">Transmembrane</keyword>
<dbReference type="InterPro" id="IPR027417">
    <property type="entry name" value="P-loop_NTPase"/>
</dbReference>
<keyword evidence="3" id="KW-1185">Reference proteome</keyword>